<dbReference type="Gene3D" id="1.10.3210.10">
    <property type="entry name" value="Hypothetical protein af1432"/>
    <property type="match status" value="1"/>
</dbReference>
<gene>
    <name evidence="2" type="ORF">PGH07_02195</name>
</gene>
<protein>
    <recommendedName>
        <fullName evidence="1">HD/PDEase domain-containing protein</fullName>
    </recommendedName>
</protein>
<dbReference type="SMART" id="SM00471">
    <property type="entry name" value="HDc"/>
    <property type="match status" value="1"/>
</dbReference>
<sequence length="455" mass="53640">MNIKRYDALVEECEMGIVGHKVFVRLKDIPMYLSNKTRDSIRNRYSHSVEVGLSTEYLMSHLSRRLGDDVNLNFFNVAKIVGMLHDIGHTAYSHDGEVILDQMLGQASSDFQEPIRFNANLNNFRRIEKYELYDVLPQDIKEYALASLLKRVRELKEYPEYSYLKEYQEHAIKLEEEYLLSKGIKIENQVGKTILCQAMDLADENRYRVTDIIDAFNIYSQGKLKEILKGMIKSEVRIKELRKLVHIKPIEFCEAEDGIHFEKLKIKDLLIALLERSSNAKTEFQNVMNSISMAFNRNFQLQENGKLVPIDEEIEALRSDFQRIAAKYIWGSKRVEKIKKPYKHYFTTVADYFINRHFELELIDSNTYKEALIVLRARERDDMDARREELILVRNFLGGLTNAKIIELYKKIMVLKFEAKLGYKLEKRDMLIEKNTVKNLKKKLEKYHQRLNVRV</sequence>
<proteinExistence type="predicted"/>
<comment type="caution">
    <text evidence="2">The sequence shown here is derived from an EMBL/GenBank/DDBJ whole genome shotgun (WGS) entry which is preliminary data.</text>
</comment>
<reference evidence="2" key="1">
    <citation type="submission" date="2023-01" db="EMBL/GenBank/DDBJ databases">
        <title>Sulfurovum sp. zt1-1 genome assembly.</title>
        <authorList>
            <person name="Wang J."/>
        </authorList>
    </citation>
    <scope>NUCLEOTIDE SEQUENCE</scope>
    <source>
        <strain evidence="2">Zt1-1</strain>
    </source>
</reference>
<dbReference type="EMBL" id="JAQIBD010000001">
    <property type="protein sequence ID" value="MDM5270982.1"/>
    <property type="molecule type" value="Genomic_DNA"/>
</dbReference>
<dbReference type="SUPFAM" id="SSF109604">
    <property type="entry name" value="HD-domain/PDEase-like"/>
    <property type="match status" value="1"/>
</dbReference>
<feature type="domain" description="HD/PDEase" evidence="1">
    <location>
        <begin position="40"/>
        <end position="217"/>
    </location>
</feature>
<accession>A0ABT7QW22</accession>
<evidence type="ECO:0000259" key="1">
    <source>
        <dbReference type="SMART" id="SM00471"/>
    </source>
</evidence>
<organism evidence="2 3">
    <name type="scientific">Sulfurovum zhangzhouensis</name>
    <dbReference type="NCBI Taxonomy" id="3019067"/>
    <lineage>
        <taxon>Bacteria</taxon>
        <taxon>Pseudomonadati</taxon>
        <taxon>Campylobacterota</taxon>
        <taxon>Epsilonproteobacteria</taxon>
        <taxon>Campylobacterales</taxon>
        <taxon>Sulfurovaceae</taxon>
        <taxon>Sulfurovum</taxon>
    </lineage>
</organism>
<name>A0ABT7QW22_9BACT</name>
<evidence type="ECO:0000313" key="3">
    <source>
        <dbReference type="Proteomes" id="UP001169069"/>
    </source>
</evidence>
<keyword evidence="3" id="KW-1185">Reference proteome</keyword>
<dbReference type="Proteomes" id="UP001169069">
    <property type="component" value="Unassembled WGS sequence"/>
</dbReference>
<evidence type="ECO:0000313" key="2">
    <source>
        <dbReference type="EMBL" id="MDM5270982.1"/>
    </source>
</evidence>
<dbReference type="RefSeq" id="WP_289412261.1">
    <property type="nucleotide sequence ID" value="NZ_JAQIBD010000001.1"/>
</dbReference>
<dbReference type="InterPro" id="IPR003607">
    <property type="entry name" value="HD/PDEase_dom"/>
</dbReference>